<dbReference type="PROSITE" id="PS51197">
    <property type="entry name" value="HTH_RRF2_2"/>
    <property type="match status" value="1"/>
</dbReference>
<organism evidence="1 2">
    <name type="scientific">Paraclostridium sordellii</name>
    <name type="common">Clostridium sordellii</name>
    <dbReference type="NCBI Taxonomy" id="1505"/>
    <lineage>
        <taxon>Bacteria</taxon>
        <taxon>Bacillati</taxon>
        <taxon>Bacillota</taxon>
        <taxon>Clostridia</taxon>
        <taxon>Peptostreptococcales</taxon>
        <taxon>Peptostreptococcaceae</taxon>
        <taxon>Paraclostridium</taxon>
    </lineage>
</organism>
<dbReference type="Pfam" id="PF02082">
    <property type="entry name" value="Rrf2"/>
    <property type="match status" value="1"/>
</dbReference>
<dbReference type="EMBL" id="LN679999">
    <property type="protein sequence ID" value="CEJ75546.1"/>
    <property type="molecule type" value="Genomic_DNA"/>
</dbReference>
<keyword evidence="1" id="KW-0614">Plasmid</keyword>
<proteinExistence type="predicted"/>
<gene>
    <name evidence="1" type="ORF">ATCC9714PCS11_00871</name>
</gene>
<name>A0ABM9RTW7_PARSO</name>
<sequence>MNKIRNDVTYTIKALMYLYENQQFKNIRAGEIAEKEDIPIDFLYTILRKLKKHNYIEITPGVKGGYKLGESINEATLLDLVSVISGEISIQNCCIKNKQCKRYNRCQIERELGRVEKIFKKELSRNKIIDLFKKGIK</sequence>
<accession>A0ABM9RTW7</accession>
<protein>
    <submittedName>
        <fullName evidence="1">Transcriptional regulator, Rrf2 family</fullName>
    </submittedName>
</protein>
<dbReference type="Proteomes" id="UP000032811">
    <property type="component" value="Plasmid pCS1"/>
</dbReference>
<dbReference type="InterPro" id="IPR036388">
    <property type="entry name" value="WH-like_DNA-bd_sf"/>
</dbReference>
<dbReference type="PANTHER" id="PTHR33221:SF2">
    <property type="entry name" value="TRANSCRIPTIONAL REGULATOR"/>
    <property type="match status" value="1"/>
</dbReference>
<dbReference type="NCBIfam" id="TIGR00738">
    <property type="entry name" value="rrf2_super"/>
    <property type="match status" value="1"/>
</dbReference>
<dbReference type="PANTHER" id="PTHR33221">
    <property type="entry name" value="WINGED HELIX-TURN-HELIX TRANSCRIPTIONAL REGULATOR, RRF2 FAMILY"/>
    <property type="match status" value="1"/>
</dbReference>
<reference evidence="1 2" key="1">
    <citation type="submission" date="2014-11" db="EMBL/GenBank/DDBJ databases">
        <authorList>
            <person name="Aslett M.A."/>
            <person name="De Silva N."/>
        </authorList>
    </citation>
    <scope>NUCLEOTIDE SEQUENCE [LARGE SCALE GENOMIC DNA]</scope>
    <source>
        <strain evidence="1 2">ATCC9714</strain>
        <plasmid evidence="1 2">pCS1</plasmid>
    </source>
</reference>
<dbReference type="RefSeq" id="WP_054630240.1">
    <property type="nucleotide sequence ID" value="NZ_CDNJ01000026.1"/>
</dbReference>
<dbReference type="InterPro" id="IPR036390">
    <property type="entry name" value="WH_DNA-bd_sf"/>
</dbReference>
<dbReference type="InterPro" id="IPR000944">
    <property type="entry name" value="Tscrpt_reg_Rrf2"/>
</dbReference>
<evidence type="ECO:0000313" key="2">
    <source>
        <dbReference type="Proteomes" id="UP000032811"/>
    </source>
</evidence>
<keyword evidence="2" id="KW-1185">Reference proteome</keyword>
<evidence type="ECO:0000313" key="1">
    <source>
        <dbReference type="EMBL" id="CEJ75546.1"/>
    </source>
</evidence>
<dbReference type="Gene3D" id="1.10.10.10">
    <property type="entry name" value="Winged helix-like DNA-binding domain superfamily/Winged helix DNA-binding domain"/>
    <property type="match status" value="1"/>
</dbReference>
<dbReference type="GeneID" id="97539272"/>
<geneLocation type="plasmid" evidence="1 2">
    <name>pCS1</name>
</geneLocation>
<dbReference type="SUPFAM" id="SSF46785">
    <property type="entry name" value="Winged helix' DNA-binding domain"/>
    <property type="match status" value="1"/>
</dbReference>